<dbReference type="AlphaFoldDB" id="A0A816HFF5"/>
<proteinExistence type="predicted"/>
<evidence type="ECO:0000313" key="3">
    <source>
        <dbReference type="Proteomes" id="UP000663829"/>
    </source>
</evidence>
<dbReference type="Proteomes" id="UP000663829">
    <property type="component" value="Unassembled WGS sequence"/>
</dbReference>
<sequence length="65" mass="7426">MIANERVKISPFHAFNIEVKPNKPFSIIEEDDRDEYEVSSIKETPRVANGIITPCEHMTLQVANL</sequence>
<evidence type="ECO:0000313" key="1">
    <source>
        <dbReference type="EMBL" id="CAF1685228.1"/>
    </source>
</evidence>
<dbReference type="EMBL" id="CAJNOQ010070101">
    <property type="protein sequence ID" value="CAF1685228.1"/>
    <property type="molecule type" value="Genomic_DNA"/>
</dbReference>
<comment type="caution">
    <text evidence="1">The sequence shown here is derived from an EMBL/GenBank/DDBJ whole genome shotgun (WGS) entry which is preliminary data.</text>
</comment>
<name>A0A816HFF5_9BILA</name>
<gene>
    <name evidence="1" type="ORF">GPM918_LOCUS46712</name>
    <name evidence="2" type="ORF">SRO942_LOCUS51450</name>
</gene>
<evidence type="ECO:0000313" key="2">
    <source>
        <dbReference type="EMBL" id="CAF4703377.1"/>
    </source>
</evidence>
<dbReference type="EMBL" id="CAJOBC010163482">
    <property type="protein sequence ID" value="CAF4703377.1"/>
    <property type="molecule type" value="Genomic_DNA"/>
</dbReference>
<dbReference type="Proteomes" id="UP000681722">
    <property type="component" value="Unassembled WGS sequence"/>
</dbReference>
<protein>
    <submittedName>
        <fullName evidence="1">Uncharacterized protein</fullName>
    </submittedName>
</protein>
<accession>A0A816HFF5</accession>
<reference evidence="1" key="1">
    <citation type="submission" date="2021-02" db="EMBL/GenBank/DDBJ databases">
        <authorList>
            <person name="Nowell W R."/>
        </authorList>
    </citation>
    <scope>NUCLEOTIDE SEQUENCE</scope>
</reference>
<feature type="non-terminal residue" evidence="1">
    <location>
        <position position="65"/>
    </location>
</feature>
<keyword evidence="3" id="KW-1185">Reference proteome</keyword>
<organism evidence="1 3">
    <name type="scientific">Didymodactylos carnosus</name>
    <dbReference type="NCBI Taxonomy" id="1234261"/>
    <lineage>
        <taxon>Eukaryota</taxon>
        <taxon>Metazoa</taxon>
        <taxon>Spiralia</taxon>
        <taxon>Gnathifera</taxon>
        <taxon>Rotifera</taxon>
        <taxon>Eurotatoria</taxon>
        <taxon>Bdelloidea</taxon>
        <taxon>Philodinida</taxon>
        <taxon>Philodinidae</taxon>
        <taxon>Didymodactylos</taxon>
    </lineage>
</organism>